<dbReference type="EMBL" id="MLAK01001148">
    <property type="protein sequence ID" value="OHS96875.1"/>
    <property type="molecule type" value="Genomic_DNA"/>
</dbReference>
<reference evidence="1" key="1">
    <citation type="submission" date="2016-10" db="EMBL/GenBank/DDBJ databases">
        <authorList>
            <person name="Benchimol M."/>
            <person name="Almeida L.G."/>
            <person name="Vasconcelos A.T."/>
            <person name="Perreira-Neves A."/>
            <person name="Rosa I.A."/>
            <person name="Tasca T."/>
            <person name="Bogo M.R."/>
            <person name="de Souza W."/>
        </authorList>
    </citation>
    <scope>NUCLEOTIDE SEQUENCE [LARGE SCALE GENOMIC DNA]</scope>
    <source>
        <strain evidence="1">K</strain>
    </source>
</reference>
<proteinExistence type="predicted"/>
<accession>A0A1J4JGZ4</accession>
<dbReference type="VEuPathDB" id="TrichDB:TRFO_01952"/>
<evidence type="ECO:0000313" key="1">
    <source>
        <dbReference type="EMBL" id="OHS96875.1"/>
    </source>
</evidence>
<dbReference type="RefSeq" id="XP_068350012.1">
    <property type="nucleotide sequence ID" value="XM_068490411.1"/>
</dbReference>
<comment type="caution">
    <text evidence="1">The sequence shown here is derived from an EMBL/GenBank/DDBJ whole genome shotgun (WGS) entry which is preliminary data.</text>
</comment>
<evidence type="ECO:0000313" key="2">
    <source>
        <dbReference type="Proteomes" id="UP000179807"/>
    </source>
</evidence>
<sequence>MPRKGKAKVDPSLSRRCSSEKDVVKNLIGNFDAKNSNGAKLIKEFFNDRPIEKISRKSLLALSQVIGPLIETKVPRNYQRSKELIIKWFDENEHSIRQRKCYISVKFNENESMNDFSKEI</sequence>
<protein>
    <submittedName>
        <fullName evidence="1">Uncharacterized protein</fullName>
    </submittedName>
</protein>
<gene>
    <name evidence="1" type="ORF">TRFO_01952</name>
</gene>
<keyword evidence="2" id="KW-1185">Reference proteome</keyword>
<dbReference type="AlphaFoldDB" id="A0A1J4JGZ4"/>
<dbReference type="GeneID" id="94825115"/>
<organism evidence="1 2">
    <name type="scientific">Tritrichomonas foetus</name>
    <dbReference type="NCBI Taxonomy" id="1144522"/>
    <lineage>
        <taxon>Eukaryota</taxon>
        <taxon>Metamonada</taxon>
        <taxon>Parabasalia</taxon>
        <taxon>Tritrichomonadida</taxon>
        <taxon>Tritrichomonadidae</taxon>
        <taxon>Tritrichomonas</taxon>
    </lineage>
</organism>
<name>A0A1J4JGZ4_9EUKA</name>
<dbReference type="Proteomes" id="UP000179807">
    <property type="component" value="Unassembled WGS sequence"/>
</dbReference>